<feature type="compositionally biased region" description="Basic residues" evidence="1">
    <location>
        <begin position="1"/>
        <end position="10"/>
    </location>
</feature>
<accession>A0A0P8ZW03</accession>
<dbReference type="EMBL" id="LJXB01000048">
    <property type="protein sequence ID" value="KPU61706.1"/>
    <property type="molecule type" value="Genomic_DNA"/>
</dbReference>
<dbReference type="PATRIC" id="fig|294.162.peg.488"/>
<dbReference type="Proteomes" id="UP000050349">
    <property type="component" value="Unassembled WGS sequence"/>
</dbReference>
<evidence type="ECO:0000313" key="3">
    <source>
        <dbReference type="Proteomes" id="UP000050349"/>
    </source>
</evidence>
<evidence type="ECO:0000256" key="1">
    <source>
        <dbReference type="SAM" id="MobiDB-lite"/>
    </source>
</evidence>
<protein>
    <submittedName>
        <fullName evidence="2">Uncharacterized protein</fullName>
    </submittedName>
</protein>
<gene>
    <name evidence="2" type="ORF">AN403_5783</name>
</gene>
<reference evidence="2 3" key="1">
    <citation type="submission" date="2015-09" db="EMBL/GenBank/DDBJ databases">
        <authorList>
            <person name="Jackson K.R."/>
            <person name="Lunt B.L."/>
            <person name="Fisher J.N.B."/>
            <person name="Gardner A.V."/>
            <person name="Bailey M.E."/>
            <person name="Deus L.M."/>
            <person name="Earl A.S."/>
            <person name="Gibby P.D."/>
            <person name="Hartmann K.A."/>
            <person name="Liu J.E."/>
            <person name="Manci A.M."/>
            <person name="Nielsen D.A."/>
            <person name="Solomon M.B."/>
            <person name="Breakwell D.P."/>
            <person name="Burnett S.H."/>
            <person name="Grose J.H."/>
        </authorList>
    </citation>
    <scope>NUCLEOTIDE SEQUENCE [LARGE SCALE GENOMIC DNA]</scope>
    <source>
        <strain evidence="2 3">S613</strain>
    </source>
</reference>
<name>A0A0P8ZW03_PSEFL</name>
<organism evidence="2 3">
    <name type="scientific">Pseudomonas fluorescens</name>
    <dbReference type="NCBI Taxonomy" id="294"/>
    <lineage>
        <taxon>Bacteria</taxon>
        <taxon>Pseudomonadati</taxon>
        <taxon>Pseudomonadota</taxon>
        <taxon>Gammaproteobacteria</taxon>
        <taxon>Pseudomonadales</taxon>
        <taxon>Pseudomonadaceae</taxon>
        <taxon>Pseudomonas</taxon>
    </lineage>
</organism>
<comment type="caution">
    <text evidence="2">The sequence shown here is derived from an EMBL/GenBank/DDBJ whole genome shotgun (WGS) entry which is preliminary data.</text>
</comment>
<dbReference type="AlphaFoldDB" id="A0A0P8ZW03"/>
<evidence type="ECO:0000313" key="2">
    <source>
        <dbReference type="EMBL" id="KPU61706.1"/>
    </source>
</evidence>
<proteinExistence type="predicted"/>
<sequence>MAGSTRHRRFPPPETCAMRTSPSEQHLLNISLQATSLPAVDGIA</sequence>
<feature type="region of interest" description="Disordered" evidence="1">
    <location>
        <begin position="1"/>
        <end position="22"/>
    </location>
</feature>